<feature type="region of interest" description="Disordered" evidence="1">
    <location>
        <begin position="1"/>
        <end position="38"/>
    </location>
</feature>
<proteinExistence type="predicted"/>
<keyword evidence="3" id="KW-1185">Reference proteome</keyword>
<evidence type="ECO:0000313" key="2">
    <source>
        <dbReference type="EMBL" id="TFY66668.1"/>
    </source>
</evidence>
<comment type="caution">
    <text evidence="2">The sequence shown here is derived from an EMBL/GenBank/DDBJ whole genome shotgun (WGS) entry which is preliminary data.</text>
</comment>
<protein>
    <submittedName>
        <fullName evidence="2">Uncharacterized protein</fullName>
    </submittedName>
</protein>
<dbReference type="EMBL" id="SEOQ01000228">
    <property type="protein sequence ID" value="TFY66668.1"/>
    <property type="molecule type" value="Genomic_DNA"/>
</dbReference>
<reference evidence="2 3" key="1">
    <citation type="submission" date="2019-02" db="EMBL/GenBank/DDBJ databases">
        <title>Genome sequencing of the rare red list fungi Dentipellis fragilis.</title>
        <authorList>
            <person name="Buettner E."/>
            <person name="Kellner H."/>
        </authorList>
    </citation>
    <scope>NUCLEOTIDE SEQUENCE [LARGE SCALE GENOMIC DNA]</scope>
    <source>
        <strain evidence="2 3">DSM 105465</strain>
    </source>
</reference>
<sequence length="84" mass="8575">MSTSFEDTAHGGLQSTTESRPIVPSSRLPAKSPISGTDVDNIRGPAILCVSRAVACAPEVWASTDDSAERGIVESGGLGTENCG</sequence>
<evidence type="ECO:0000313" key="3">
    <source>
        <dbReference type="Proteomes" id="UP000298327"/>
    </source>
</evidence>
<evidence type="ECO:0000256" key="1">
    <source>
        <dbReference type="SAM" id="MobiDB-lite"/>
    </source>
</evidence>
<organism evidence="2 3">
    <name type="scientific">Dentipellis fragilis</name>
    <dbReference type="NCBI Taxonomy" id="205917"/>
    <lineage>
        <taxon>Eukaryota</taxon>
        <taxon>Fungi</taxon>
        <taxon>Dikarya</taxon>
        <taxon>Basidiomycota</taxon>
        <taxon>Agaricomycotina</taxon>
        <taxon>Agaricomycetes</taxon>
        <taxon>Russulales</taxon>
        <taxon>Hericiaceae</taxon>
        <taxon>Dentipellis</taxon>
    </lineage>
</organism>
<dbReference type="Proteomes" id="UP000298327">
    <property type="component" value="Unassembled WGS sequence"/>
</dbReference>
<feature type="region of interest" description="Disordered" evidence="1">
    <location>
        <begin position="65"/>
        <end position="84"/>
    </location>
</feature>
<gene>
    <name evidence="2" type="ORF">EVG20_g4423</name>
</gene>
<feature type="compositionally biased region" description="Gly residues" evidence="1">
    <location>
        <begin position="74"/>
        <end position="84"/>
    </location>
</feature>
<name>A0A4Y9YYC0_9AGAM</name>
<accession>A0A4Y9YYC0</accession>
<dbReference type="AlphaFoldDB" id="A0A4Y9YYC0"/>